<dbReference type="Pfam" id="PF14032">
    <property type="entry name" value="PknH_C"/>
    <property type="match status" value="1"/>
</dbReference>
<evidence type="ECO:0000313" key="2">
    <source>
        <dbReference type="EMBL" id="ORB57691.1"/>
    </source>
</evidence>
<comment type="caution">
    <text evidence="2">The sequence shown here is derived from an EMBL/GenBank/DDBJ whole genome shotgun (WGS) entry which is preliminary data.</text>
</comment>
<accession>A0A1X0J6U4</accession>
<name>A0A1X0J6U4_9MYCO</name>
<organism evidence="2 3">
    <name type="scientific">Mycobacteroides saopaulense</name>
    <dbReference type="NCBI Taxonomy" id="1578165"/>
    <lineage>
        <taxon>Bacteria</taxon>
        <taxon>Bacillati</taxon>
        <taxon>Actinomycetota</taxon>
        <taxon>Actinomycetes</taxon>
        <taxon>Mycobacteriales</taxon>
        <taxon>Mycobacteriaceae</taxon>
        <taxon>Mycobacteroides</taxon>
    </lineage>
</organism>
<feature type="domain" description="PknH-like extracellular" evidence="1">
    <location>
        <begin position="50"/>
        <end position="174"/>
    </location>
</feature>
<dbReference type="AlphaFoldDB" id="A0A1X0J6U4"/>
<evidence type="ECO:0000259" key="1">
    <source>
        <dbReference type="Pfam" id="PF14032"/>
    </source>
</evidence>
<protein>
    <recommendedName>
        <fullName evidence="1">PknH-like extracellular domain-containing protein</fullName>
    </recommendedName>
</protein>
<evidence type="ECO:0000313" key="3">
    <source>
        <dbReference type="Proteomes" id="UP000192434"/>
    </source>
</evidence>
<dbReference type="InterPro" id="IPR038232">
    <property type="entry name" value="PknH-like_Extracell_sf"/>
</dbReference>
<dbReference type="Gene3D" id="3.40.1000.70">
    <property type="entry name" value="PknH-like extracellular domain"/>
    <property type="match status" value="1"/>
</dbReference>
<dbReference type="InterPro" id="IPR026954">
    <property type="entry name" value="PknH-like_Extracell"/>
</dbReference>
<dbReference type="Proteomes" id="UP000192434">
    <property type="component" value="Unassembled WGS sequence"/>
</dbReference>
<gene>
    <name evidence="2" type="ORF">BST43_12335</name>
</gene>
<reference evidence="2 3" key="1">
    <citation type="submission" date="2016-12" db="EMBL/GenBank/DDBJ databases">
        <title>The new phylogeny of genus Mycobacterium.</title>
        <authorList>
            <person name="Tortoli E."/>
            <person name="Trovato A."/>
            <person name="Cirillo D.M."/>
        </authorList>
    </citation>
    <scope>NUCLEOTIDE SEQUENCE [LARGE SCALE GENOMIC DNA]</scope>
    <source>
        <strain evidence="2 3">CCUG 66554</strain>
    </source>
</reference>
<dbReference type="EMBL" id="MVII01000014">
    <property type="protein sequence ID" value="ORB57691.1"/>
    <property type="molecule type" value="Genomic_DNA"/>
</dbReference>
<proteinExistence type="predicted"/>
<sequence length="178" mass="19292">MAAPKTVSADSLVVSTEDVESISNFRGFTQDGFVKKEQPATLDPNAPDVCKIIFDQTAVFGGGLKDFRSVVYSGTAGGYIKSINQITQSVGVYSDAEAARSAFDRLMPDMVKCSEAHIKNYEFTLTRPDSSTIFLDSKYWKAAYRAKSTVLATTSTVGFQHPELVTQGVLDAITDNVP</sequence>